<dbReference type="PANTHER" id="PTHR27005">
    <property type="entry name" value="WALL-ASSOCIATED RECEPTOR KINASE-LIKE 21"/>
    <property type="match status" value="1"/>
</dbReference>
<dbReference type="eggNOG" id="ENOG502QTCP">
    <property type="taxonomic scope" value="Eukaryota"/>
</dbReference>
<keyword evidence="1" id="KW-0723">Serine/threonine-protein kinase</keyword>
<evidence type="ECO:0000313" key="9">
    <source>
        <dbReference type="Proteomes" id="UP000026960"/>
    </source>
</evidence>
<feature type="binding site" evidence="6">
    <location>
        <position position="158"/>
    </location>
    <ligand>
        <name>ATP</name>
        <dbReference type="ChEBI" id="CHEBI:30616"/>
    </ligand>
</feature>
<protein>
    <recommendedName>
        <fullName evidence="7">Protein kinase domain-containing protein</fullName>
    </recommendedName>
</protein>
<evidence type="ECO:0000256" key="1">
    <source>
        <dbReference type="ARBA" id="ARBA00022527"/>
    </source>
</evidence>
<keyword evidence="3 6" id="KW-0547">Nucleotide-binding</keyword>
<evidence type="ECO:0000256" key="6">
    <source>
        <dbReference type="PROSITE-ProRule" id="PRU10141"/>
    </source>
</evidence>
<reference evidence="8" key="2">
    <citation type="submission" date="2015-03" db="UniProtKB">
        <authorList>
            <consortium name="EnsemblPlants"/>
        </authorList>
    </citation>
    <scope>IDENTIFICATION</scope>
</reference>
<dbReference type="PROSITE" id="PS50011">
    <property type="entry name" value="PROTEIN_KINASE_DOM"/>
    <property type="match status" value="2"/>
</dbReference>
<dbReference type="GO" id="GO:0005886">
    <property type="term" value="C:plasma membrane"/>
    <property type="evidence" value="ECO:0007669"/>
    <property type="project" value="TreeGrafter"/>
</dbReference>
<dbReference type="Proteomes" id="UP000026960">
    <property type="component" value="Chromosome 11"/>
</dbReference>
<dbReference type="InterPro" id="IPR001245">
    <property type="entry name" value="Ser-Thr/Tyr_kinase_cat_dom"/>
</dbReference>
<keyword evidence="5 6" id="KW-0067">ATP-binding</keyword>
<dbReference type="GO" id="GO:0004674">
    <property type="term" value="F:protein serine/threonine kinase activity"/>
    <property type="evidence" value="ECO:0007669"/>
    <property type="project" value="UniProtKB-KW"/>
</dbReference>
<dbReference type="InterPro" id="IPR011009">
    <property type="entry name" value="Kinase-like_dom_sf"/>
</dbReference>
<sequence>MSMVKGDRNYIDPYRRHTNCYSKSDVHRFGVALLELITRKQPVGDCPEKYGLVSEFARAYKMNKSGKWMFDEGIATEENIPVLEEIGELSLHCIRENNIIQRQGMTMRTVHDNPNIRIFTEGDIERITNNYSTLIGKGGFGEIFRGVLDDEDDMVAVKRYIRGDLRDEFMEEVRIHAQVTHKNIVKVIGYCIGKKSLMMVTEFISNGNLEYALHNSGISIPLGTRLGIAIGCVEALSYMHSMHLSSGNLICHGDIKPVNILLDGTLTAKVADFGLSKSLSGGITRYTENVKGSIDYMDPIYLSAGRVTRKSDIYSFGVVLLELISRKRVKEKGGINLIAAFNQAYANGKGFRGLLDTEIANECNMKILEGIGKLAVECVIINANKRPNANDVEKRLLMLWAAQHGKEENIIRRLYRRSPPEIISSSSSNKLDNARIFREGELKKVTENYSSHLATGSSYNIYKGTLEDNTLVAVKKYFDRYEAGKEEFCSRVAMVIMSPVVHKNITKLLGICLEANPPTLVYEYAARNLSDILHCKEDFPLELRLKIASKTSRVLEHLHSSRIALRHGDVMPSNILLDDGFVPKVTAFTLSTRFTEDNATRMSMVKGDGTTWTRTIGTLISCYSKAMFTALALFFWNSLQGSNQLEIVRRNMD</sequence>
<evidence type="ECO:0000256" key="4">
    <source>
        <dbReference type="ARBA" id="ARBA00022777"/>
    </source>
</evidence>
<evidence type="ECO:0000256" key="3">
    <source>
        <dbReference type="ARBA" id="ARBA00022741"/>
    </source>
</evidence>
<proteinExistence type="predicted"/>
<dbReference type="Pfam" id="PF07714">
    <property type="entry name" value="PK_Tyr_Ser-Thr"/>
    <property type="match status" value="2"/>
</dbReference>
<dbReference type="Gramene" id="OBART11G17000.1">
    <property type="protein sequence ID" value="OBART11G17000.1"/>
    <property type="gene ID" value="OBART11G17000"/>
</dbReference>
<dbReference type="InterPro" id="IPR008271">
    <property type="entry name" value="Ser/Thr_kinase_AS"/>
</dbReference>
<name>A0A0D3HN10_9ORYZ</name>
<evidence type="ECO:0000259" key="7">
    <source>
        <dbReference type="PROSITE" id="PS50011"/>
    </source>
</evidence>
<dbReference type="EnsemblPlants" id="OBART11G17000.1">
    <property type="protein sequence ID" value="OBART11G17000.1"/>
    <property type="gene ID" value="OBART11G17000"/>
</dbReference>
<feature type="domain" description="Protein kinase" evidence="7">
    <location>
        <begin position="447"/>
        <end position="653"/>
    </location>
</feature>
<dbReference type="PaxDb" id="65489-OBART11G17000.1"/>
<reference evidence="8" key="1">
    <citation type="journal article" date="2009" name="Rice">
        <title>De Novo Next Generation Sequencing of Plant Genomes.</title>
        <authorList>
            <person name="Rounsley S."/>
            <person name="Marri P.R."/>
            <person name="Yu Y."/>
            <person name="He R."/>
            <person name="Sisneros N."/>
            <person name="Goicoechea J.L."/>
            <person name="Lee S.J."/>
            <person name="Angelova A."/>
            <person name="Kudrna D."/>
            <person name="Luo M."/>
            <person name="Affourtit J."/>
            <person name="Desany B."/>
            <person name="Knight J."/>
            <person name="Niazi F."/>
            <person name="Egholm M."/>
            <person name="Wing R.A."/>
        </authorList>
    </citation>
    <scope>NUCLEOTIDE SEQUENCE [LARGE SCALE GENOMIC DNA]</scope>
    <source>
        <strain evidence="8">cv. IRGC 105608</strain>
    </source>
</reference>
<dbReference type="Gene3D" id="1.10.510.10">
    <property type="entry name" value="Transferase(Phosphotransferase) domain 1"/>
    <property type="match status" value="3"/>
</dbReference>
<accession>A0A0D3HN10</accession>
<dbReference type="InterPro" id="IPR045274">
    <property type="entry name" value="WAK-like"/>
</dbReference>
<dbReference type="SUPFAM" id="SSF56112">
    <property type="entry name" value="Protein kinase-like (PK-like)"/>
    <property type="match status" value="2"/>
</dbReference>
<dbReference type="FunFam" id="1.10.510.10:FF:000474">
    <property type="entry name" value="Wall-associated receptor kinase 3"/>
    <property type="match status" value="1"/>
</dbReference>
<feature type="domain" description="Protein kinase" evidence="7">
    <location>
        <begin position="129"/>
        <end position="398"/>
    </location>
</feature>
<keyword evidence="2" id="KW-0808">Transferase</keyword>
<dbReference type="GO" id="GO:0007166">
    <property type="term" value="P:cell surface receptor signaling pathway"/>
    <property type="evidence" value="ECO:0007669"/>
    <property type="project" value="InterPro"/>
</dbReference>
<evidence type="ECO:0000313" key="8">
    <source>
        <dbReference type="EnsemblPlants" id="OBART11G17000.1"/>
    </source>
</evidence>
<dbReference type="GO" id="GO:0005524">
    <property type="term" value="F:ATP binding"/>
    <property type="evidence" value="ECO:0007669"/>
    <property type="project" value="UniProtKB-UniRule"/>
</dbReference>
<dbReference type="InterPro" id="IPR000719">
    <property type="entry name" value="Prot_kinase_dom"/>
</dbReference>
<dbReference type="HOGENOM" id="CLU_000288_137_2_1"/>
<dbReference type="FunFam" id="3.30.200.20:FF:000337">
    <property type="entry name" value="Wall-associated receptor kinase 3"/>
    <property type="match status" value="1"/>
</dbReference>
<dbReference type="PANTHER" id="PTHR27005:SF321">
    <property type="entry name" value="OS11G0553500 PROTEIN"/>
    <property type="match status" value="1"/>
</dbReference>
<dbReference type="PROSITE" id="PS00108">
    <property type="entry name" value="PROTEIN_KINASE_ST"/>
    <property type="match status" value="1"/>
</dbReference>
<dbReference type="PROSITE" id="PS00107">
    <property type="entry name" value="PROTEIN_KINASE_ATP"/>
    <property type="match status" value="1"/>
</dbReference>
<organism evidence="8">
    <name type="scientific">Oryza barthii</name>
    <dbReference type="NCBI Taxonomy" id="65489"/>
    <lineage>
        <taxon>Eukaryota</taxon>
        <taxon>Viridiplantae</taxon>
        <taxon>Streptophyta</taxon>
        <taxon>Embryophyta</taxon>
        <taxon>Tracheophyta</taxon>
        <taxon>Spermatophyta</taxon>
        <taxon>Magnoliopsida</taxon>
        <taxon>Liliopsida</taxon>
        <taxon>Poales</taxon>
        <taxon>Poaceae</taxon>
        <taxon>BOP clade</taxon>
        <taxon>Oryzoideae</taxon>
        <taxon>Oryzeae</taxon>
        <taxon>Oryzinae</taxon>
        <taxon>Oryza</taxon>
    </lineage>
</organism>
<dbReference type="InterPro" id="IPR017441">
    <property type="entry name" value="Protein_kinase_ATP_BS"/>
</dbReference>
<dbReference type="SMART" id="SM00220">
    <property type="entry name" value="S_TKc"/>
    <property type="match status" value="1"/>
</dbReference>
<keyword evidence="4" id="KW-0418">Kinase</keyword>
<evidence type="ECO:0000256" key="2">
    <source>
        <dbReference type="ARBA" id="ARBA00022679"/>
    </source>
</evidence>
<evidence type="ECO:0000256" key="5">
    <source>
        <dbReference type="ARBA" id="ARBA00022840"/>
    </source>
</evidence>
<dbReference type="AlphaFoldDB" id="A0A0D3HN10"/>
<keyword evidence="9" id="KW-1185">Reference proteome</keyword>
<dbReference type="Gene3D" id="3.30.200.20">
    <property type="entry name" value="Phosphorylase Kinase, domain 1"/>
    <property type="match status" value="2"/>
</dbReference>
<dbReference type="STRING" id="65489.A0A0D3HN10"/>